<dbReference type="STRING" id="1069536.SINU_13485"/>
<evidence type="ECO:0000256" key="3">
    <source>
        <dbReference type="ARBA" id="ARBA00022827"/>
    </source>
</evidence>
<evidence type="ECO:0000313" key="9">
    <source>
        <dbReference type="Proteomes" id="UP000035553"/>
    </source>
</evidence>
<dbReference type="EC" id="1.18.1.2" evidence="6"/>
<dbReference type="PRINTS" id="PR00368">
    <property type="entry name" value="FADPNR"/>
</dbReference>
<evidence type="ECO:0000256" key="1">
    <source>
        <dbReference type="ARBA" id="ARBA00011738"/>
    </source>
</evidence>
<feature type="binding site" evidence="6">
    <location>
        <position position="96"/>
    </location>
    <ligand>
        <name>FAD</name>
        <dbReference type="ChEBI" id="CHEBI:57692"/>
    </ligand>
</feature>
<dbReference type="HAMAP" id="MF_01685">
    <property type="entry name" value="FENR2"/>
    <property type="match status" value="1"/>
</dbReference>
<dbReference type="Pfam" id="PF07992">
    <property type="entry name" value="Pyr_redox_2"/>
    <property type="match status" value="1"/>
</dbReference>
<evidence type="ECO:0000256" key="6">
    <source>
        <dbReference type="HAMAP-Rule" id="MF_01685"/>
    </source>
</evidence>
<accession>A0A0U1QKS1</accession>
<keyword evidence="2 6" id="KW-0285">Flavoprotein</keyword>
<reference evidence="8 9" key="1">
    <citation type="journal article" date="2011" name="J. Bacteriol.">
        <title>Draft genome sequence of Sporolactobacillus inulinus strain CASD, an efficient D-lactic acid-producing bacterium with high-concentration lactate tolerance capability.</title>
        <authorList>
            <person name="Yu B."/>
            <person name="Su F."/>
            <person name="Wang L."/>
            <person name="Xu K."/>
            <person name="Zhao B."/>
            <person name="Xu P."/>
        </authorList>
    </citation>
    <scope>NUCLEOTIDE SEQUENCE [LARGE SCALE GENOMIC DNA]</scope>
    <source>
        <strain evidence="8 9">CASD</strain>
    </source>
</reference>
<keyword evidence="3 6" id="KW-0274">FAD</keyword>
<gene>
    <name evidence="8" type="ORF">SINU_13485</name>
</gene>
<feature type="binding site" evidence="6">
    <location>
        <position position="131"/>
    </location>
    <ligand>
        <name>FAD</name>
        <dbReference type="ChEBI" id="CHEBI:57692"/>
    </ligand>
</feature>
<evidence type="ECO:0000256" key="5">
    <source>
        <dbReference type="ARBA" id="ARBA00023002"/>
    </source>
</evidence>
<keyword evidence="9" id="KW-1185">Reference proteome</keyword>
<evidence type="ECO:0000259" key="7">
    <source>
        <dbReference type="Pfam" id="PF07992"/>
    </source>
</evidence>
<feature type="binding site" evidence="6">
    <location>
        <position position="335"/>
    </location>
    <ligand>
        <name>FAD</name>
        <dbReference type="ChEBI" id="CHEBI:57692"/>
    </ligand>
</feature>
<feature type="domain" description="FAD/NAD(P)-binding" evidence="7">
    <location>
        <begin position="14"/>
        <end position="300"/>
    </location>
</feature>
<feature type="binding site" evidence="6">
    <location>
        <position position="56"/>
    </location>
    <ligand>
        <name>FAD</name>
        <dbReference type="ChEBI" id="CHEBI:57692"/>
    </ligand>
</feature>
<keyword evidence="5 6" id="KW-0560">Oxidoreductase</keyword>
<feature type="binding site" evidence="6">
    <location>
        <position position="43"/>
    </location>
    <ligand>
        <name>FAD</name>
        <dbReference type="ChEBI" id="CHEBI:57692"/>
    </ligand>
</feature>
<dbReference type="InterPro" id="IPR036188">
    <property type="entry name" value="FAD/NAD-bd_sf"/>
</dbReference>
<dbReference type="InterPro" id="IPR022890">
    <property type="entry name" value="Fd--NADP_Rdtase_type_2"/>
</dbReference>
<dbReference type="GO" id="GO:0004324">
    <property type="term" value="F:ferredoxin-NADP+ reductase activity"/>
    <property type="evidence" value="ECO:0007669"/>
    <property type="project" value="UniProtKB-UniRule"/>
</dbReference>
<dbReference type="PRINTS" id="PR00469">
    <property type="entry name" value="PNDRDTASEII"/>
</dbReference>
<protein>
    <recommendedName>
        <fullName evidence="6">Ferredoxin--NADP reductase</fullName>
        <shortName evidence="6">FNR</shortName>
        <shortName evidence="6">Fd-NADP(+) reductase</shortName>
        <ecNumber evidence="6">1.18.1.2</ecNumber>
    </recommendedName>
</protein>
<dbReference type="Proteomes" id="UP000035553">
    <property type="component" value="Unassembled WGS sequence"/>
</dbReference>
<feature type="binding site" evidence="6">
    <location>
        <position position="24"/>
    </location>
    <ligand>
        <name>FAD</name>
        <dbReference type="ChEBI" id="CHEBI:57692"/>
    </ligand>
</feature>
<dbReference type="GO" id="GO:0050661">
    <property type="term" value="F:NADP binding"/>
    <property type="evidence" value="ECO:0007669"/>
    <property type="project" value="UniProtKB-UniRule"/>
</dbReference>
<comment type="cofactor">
    <cofactor evidence="6">
        <name>FAD</name>
        <dbReference type="ChEBI" id="CHEBI:57692"/>
    </cofactor>
    <text evidence="6">Binds 1 FAD per subunit.</text>
</comment>
<sequence>MNSCEGEKGVLDLYDVTIIGGGPSGLYTAFYSGMRALKTKIIEAKSDLGGLVTHFYPKKTIYDVGGIPSIEGAQLIEHLNRQAETFHPAIITGQTIVNMERLENQTFKLVASNGAVHYSRRIILAVGSGIFEVNKLPLEEAPLYENTSLFYAAGDPQRFSDKQVVISGGGNGALDWAAELAPHCKRLTVIYRGDQFVHALEHNVERLHTYQVDVKMSSEIVALSGTKGQLSSVTVCSSASGCSETVAADAVIVNHGFQFSLGGLDDWGMTIDNSGICVDQSMQTSVNGIYAIGNAASYPQKLYLIAAGFVEGPIAVNSVKHDLEPEAPAQAMVSTHHSFFNDK</sequence>
<evidence type="ECO:0000256" key="2">
    <source>
        <dbReference type="ARBA" id="ARBA00022630"/>
    </source>
</evidence>
<comment type="catalytic activity">
    <reaction evidence="6">
        <text>2 reduced [2Fe-2S]-[ferredoxin] + NADP(+) + H(+) = 2 oxidized [2Fe-2S]-[ferredoxin] + NADPH</text>
        <dbReference type="Rhea" id="RHEA:20125"/>
        <dbReference type="Rhea" id="RHEA-COMP:10000"/>
        <dbReference type="Rhea" id="RHEA-COMP:10001"/>
        <dbReference type="ChEBI" id="CHEBI:15378"/>
        <dbReference type="ChEBI" id="CHEBI:33737"/>
        <dbReference type="ChEBI" id="CHEBI:33738"/>
        <dbReference type="ChEBI" id="CHEBI:57783"/>
        <dbReference type="ChEBI" id="CHEBI:58349"/>
        <dbReference type="EC" id="1.18.1.2"/>
    </reaction>
</comment>
<dbReference type="GO" id="GO:0050660">
    <property type="term" value="F:flavin adenine dinucleotide binding"/>
    <property type="evidence" value="ECO:0007669"/>
    <property type="project" value="UniProtKB-UniRule"/>
</dbReference>
<organism evidence="8 9">
    <name type="scientific">Sporolactobacillus inulinus CASD</name>
    <dbReference type="NCBI Taxonomy" id="1069536"/>
    <lineage>
        <taxon>Bacteria</taxon>
        <taxon>Bacillati</taxon>
        <taxon>Bacillota</taxon>
        <taxon>Bacilli</taxon>
        <taxon>Bacillales</taxon>
        <taxon>Sporolactobacillaceae</taxon>
        <taxon>Sporolactobacillus</taxon>
    </lineage>
</organism>
<evidence type="ECO:0000256" key="4">
    <source>
        <dbReference type="ARBA" id="ARBA00022857"/>
    </source>
</evidence>
<dbReference type="Gene3D" id="3.50.50.60">
    <property type="entry name" value="FAD/NAD(P)-binding domain"/>
    <property type="match status" value="2"/>
</dbReference>
<proteinExistence type="inferred from homology"/>
<comment type="caution">
    <text evidence="6">Lacks conserved residue(s) required for the propagation of feature annotation.</text>
</comment>
<dbReference type="InterPro" id="IPR050097">
    <property type="entry name" value="Ferredoxin-NADP_redctase_2"/>
</dbReference>
<dbReference type="SUPFAM" id="SSF51905">
    <property type="entry name" value="FAD/NAD(P)-binding domain"/>
    <property type="match status" value="1"/>
</dbReference>
<dbReference type="PANTHER" id="PTHR48105">
    <property type="entry name" value="THIOREDOXIN REDUCTASE 1-RELATED-RELATED"/>
    <property type="match status" value="1"/>
</dbReference>
<dbReference type="AlphaFoldDB" id="A0A0U1QKS1"/>
<name>A0A0U1QKS1_9BACL</name>
<dbReference type="InterPro" id="IPR023753">
    <property type="entry name" value="FAD/NAD-binding_dom"/>
</dbReference>
<dbReference type="OrthoDB" id="9806179at2"/>
<comment type="similarity">
    <text evidence="6">Belongs to the ferredoxin--NADP reductase type 2 family.</text>
</comment>
<evidence type="ECO:0000313" key="8">
    <source>
        <dbReference type="EMBL" id="KLI01415.1"/>
    </source>
</evidence>
<dbReference type="EMBL" id="AFVQ02000205">
    <property type="protein sequence ID" value="KLI01415.1"/>
    <property type="molecule type" value="Genomic_DNA"/>
</dbReference>
<comment type="caution">
    <text evidence="8">The sequence shown here is derived from an EMBL/GenBank/DDBJ whole genome shotgun (WGS) entry which is preliminary data.</text>
</comment>
<keyword evidence="4 6" id="KW-0521">NADP</keyword>
<comment type="subunit">
    <text evidence="1 6">Homodimer.</text>
</comment>